<organism evidence="1 2">
    <name type="scientific">Flavobacterium hydatis</name>
    <name type="common">Cytophaga aquatilis</name>
    <dbReference type="NCBI Taxonomy" id="991"/>
    <lineage>
        <taxon>Bacteria</taxon>
        <taxon>Pseudomonadati</taxon>
        <taxon>Bacteroidota</taxon>
        <taxon>Flavobacteriia</taxon>
        <taxon>Flavobacteriales</taxon>
        <taxon>Flavobacteriaceae</taxon>
        <taxon>Flavobacterium</taxon>
    </lineage>
</organism>
<sequence length="289" mass="31774">MKKLKFTLVIVLLIKLFYSCDSKDSTFENNLIEQTNYSEIRLDATRNISKLDEKLSSKTSIENEISKYFITKEQSHSKQIKFLEQIEFKITLAPHYNTKEAIFMLTFYQDLANCYDKDILNLLDSKRKFLDKTSFTSAFKQEVNLIFDVIEETTAKIYPILYKENTLHSRSTGFWNCMGSQGKNIARGIATGAIGGAITGAKTGAAGGTLTLPGIGTATGAVGGAVFGATAGAIGGGATAAVWAAIDCSSNLKLQVFPEERLELDVEKIKFINSILEIPKDASLTFTLE</sequence>
<evidence type="ECO:0000313" key="1">
    <source>
        <dbReference type="EMBL" id="OXA98479.1"/>
    </source>
</evidence>
<accession>A0ABX4CNB6</accession>
<dbReference type="EMBL" id="MUGY01000001">
    <property type="protein sequence ID" value="OXA98479.1"/>
    <property type="molecule type" value="Genomic_DNA"/>
</dbReference>
<dbReference type="RefSeq" id="WP_035617312.1">
    <property type="nucleotide sequence ID" value="NZ_JBEWQG010000016.1"/>
</dbReference>
<comment type="caution">
    <text evidence="1">The sequence shown here is derived from an EMBL/GenBank/DDBJ whole genome shotgun (WGS) entry which is preliminary data.</text>
</comment>
<dbReference type="Proteomes" id="UP000198424">
    <property type="component" value="Unassembled WGS sequence"/>
</dbReference>
<protein>
    <recommendedName>
        <fullName evidence="3">Glycine zipper domain-containing protein</fullName>
    </recommendedName>
</protein>
<proteinExistence type="predicted"/>
<name>A0ABX4CNB6_FLAHY</name>
<gene>
    <name evidence="1" type="ORF">B0A62_01380</name>
</gene>
<reference evidence="1 2" key="1">
    <citation type="submission" date="2016-11" db="EMBL/GenBank/DDBJ databases">
        <title>Whole genomes of Flavobacteriaceae.</title>
        <authorList>
            <person name="Stine C."/>
            <person name="Li C."/>
            <person name="Tadesse D."/>
        </authorList>
    </citation>
    <scope>NUCLEOTIDE SEQUENCE [LARGE SCALE GENOMIC DNA]</scope>
    <source>
        <strain evidence="1 2">ATCC 29551</strain>
    </source>
</reference>
<evidence type="ECO:0000313" key="2">
    <source>
        <dbReference type="Proteomes" id="UP000198424"/>
    </source>
</evidence>
<keyword evidence="2" id="KW-1185">Reference proteome</keyword>
<evidence type="ECO:0008006" key="3">
    <source>
        <dbReference type="Google" id="ProtNLM"/>
    </source>
</evidence>